<evidence type="ECO:0000313" key="1">
    <source>
        <dbReference type="EMBL" id="GGL93134.1"/>
    </source>
</evidence>
<reference evidence="2" key="1">
    <citation type="journal article" date="2019" name="Int. J. Syst. Evol. Microbiol.">
        <title>The Global Catalogue of Microorganisms (GCM) 10K type strain sequencing project: providing services to taxonomists for standard genome sequencing and annotation.</title>
        <authorList>
            <consortium name="The Broad Institute Genomics Platform"/>
            <consortium name="The Broad Institute Genome Sequencing Center for Infectious Disease"/>
            <person name="Wu L."/>
            <person name="Ma J."/>
        </authorList>
    </citation>
    <scope>NUCLEOTIDE SEQUENCE [LARGE SCALE GENOMIC DNA]</scope>
    <source>
        <strain evidence="2">JCM 15442</strain>
    </source>
</reference>
<comment type="caution">
    <text evidence="1">The sequence shown here is derived from an EMBL/GenBank/DDBJ whole genome shotgun (WGS) entry which is preliminary data.</text>
</comment>
<accession>A0ABQ2GFR2</accession>
<dbReference type="EMBL" id="BMOL01000025">
    <property type="protein sequence ID" value="GGL93134.1"/>
    <property type="molecule type" value="Genomic_DNA"/>
</dbReference>
<proteinExistence type="predicted"/>
<keyword evidence="2" id="KW-1185">Reference proteome</keyword>
<gene>
    <name evidence="1" type="ORF">GCM10010840_33960</name>
</gene>
<organism evidence="1 2">
    <name type="scientific">Deinococcus aerolatus</name>
    <dbReference type="NCBI Taxonomy" id="522487"/>
    <lineage>
        <taxon>Bacteria</taxon>
        <taxon>Thermotogati</taxon>
        <taxon>Deinococcota</taxon>
        <taxon>Deinococci</taxon>
        <taxon>Deinococcales</taxon>
        <taxon>Deinococcaceae</taxon>
        <taxon>Deinococcus</taxon>
    </lineage>
</organism>
<evidence type="ECO:0000313" key="2">
    <source>
        <dbReference type="Proteomes" id="UP000639973"/>
    </source>
</evidence>
<name>A0ABQ2GFR2_9DEIO</name>
<protein>
    <submittedName>
        <fullName evidence="1">Uncharacterized protein</fullName>
    </submittedName>
</protein>
<sequence>MTIPLPAGVALLVLCDVADAGALTAAAITRQRGPCPNWNALITAGLLTSLATVRGAVLVLSPRGHALLQAHRHGLHDRVSGVERAVDRSYQQDALALLQDQGYRVIQPHRQGGPLGHARIVRYTVEVPDAQLAQLEDAWPSRPPPGPGQPFYESLGRPSVYATCSRGGRGRKAIQGLIERVHHRDIVTWRAPLIVFVPDLDPDLRAYLRRRHAAQRTAALDRQYGSGQMHDGRPRWAELDVRVLPM</sequence>
<dbReference type="Proteomes" id="UP000639973">
    <property type="component" value="Unassembled WGS sequence"/>
</dbReference>
<dbReference type="RefSeq" id="WP_188974129.1">
    <property type="nucleotide sequence ID" value="NZ_BMOL01000025.1"/>
</dbReference>